<evidence type="ECO:0000313" key="2">
    <source>
        <dbReference type="Proteomes" id="UP000053244"/>
    </source>
</evidence>
<reference evidence="1 2" key="1">
    <citation type="submission" date="2015-10" db="EMBL/GenBank/DDBJ databases">
        <authorList>
            <person name="Gilbert D.G."/>
        </authorList>
    </citation>
    <scope>NUCLEOTIDE SEQUENCE [LARGE SCALE GENOMIC DNA]</scope>
    <source>
        <strain evidence="1 2">NRRL B-16712</strain>
    </source>
</reference>
<dbReference type="AlphaFoldDB" id="A0A0X3UPS3"/>
<comment type="caution">
    <text evidence="1">The sequence shown here is derived from an EMBL/GenBank/DDBJ whole genome shotgun (WGS) entry which is preliminary data.</text>
</comment>
<proteinExistence type="predicted"/>
<dbReference type="RefSeq" id="WP_067690571.1">
    <property type="nucleotide sequence ID" value="NZ_LLZH01000121.1"/>
</dbReference>
<accession>A0A0X3UPS3</accession>
<evidence type="ECO:0000313" key="1">
    <source>
        <dbReference type="EMBL" id="KUL34514.1"/>
    </source>
</evidence>
<name>A0A0X3UPS3_9ACTN</name>
<gene>
    <name evidence="1" type="ORF">ADL15_15665</name>
</gene>
<sequence>MATEFAFDEQILVLDGRVLEIFHSGTEETLRYHVAFLRISATPSGGGYKVRLGRAYGADDISGGRRWKMTAEQFDGFQRFIADAIAARDHPTAG</sequence>
<dbReference type="Proteomes" id="UP000053244">
    <property type="component" value="Unassembled WGS sequence"/>
</dbReference>
<organism evidence="1 2">
    <name type="scientific">Actinoplanes awajinensis subsp. mycoplanecinus</name>
    <dbReference type="NCBI Taxonomy" id="135947"/>
    <lineage>
        <taxon>Bacteria</taxon>
        <taxon>Bacillati</taxon>
        <taxon>Actinomycetota</taxon>
        <taxon>Actinomycetes</taxon>
        <taxon>Micromonosporales</taxon>
        <taxon>Micromonosporaceae</taxon>
        <taxon>Actinoplanes</taxon>
    </lineage>
</organism>
<dbReference type="OrthoDB" id="3537041at2"/>
<dbReference type="EMBL" id="LLZH01000121">
    <property type="protein sequence ID" value="KUL34514.1"/>
    <property type="molecule type" value="Genomic_DNA"/>
</dbReference>
<protein>
    <submittedName>
        <fullName evidence="1">Uncharacterized protein</fullName>
    </submittedName>
</protein>
<keyword evidence="2" id="KW-1185">Reference proteome</keyword>